<organism evidence="1 2">
    <name type="scientific">Acrocarpospora phusangensis</name>
    <dbReference type="NCBI Taxonomy" id="1070424"/>
    <lineage>
        <taxon>Bacteria</taxon>
        <taxon>Bacillati</taxon>
        <taxon>Actinomycetota</taxon>
        <taxon>Actinomycetes</taxon>
        <taxon>Streptosporangiales</taxon>
        <taxon>Streptosporangiaceae</taxon>
        <taxon>Acrocarpospora</taxon>
    </lineage>
</organism>
<dbReference type="EMBL" id="BOOA01000108">
    <property type="protein sequence ID" value="GIH29085.1"/>
    <property type="molecule type" value="Genomic_DNA"/>
</dbReference>
<sequence length="500" mass="54251">MTRSPNGGRVGSQTPRVSNWPDYVSSAAPEVIDLAASAGLILDRWQKFVLTHGLGELPGGRWAATKCSCWVPRQNGKGGIIEALELGWLFLLGEKLILHSAHEYKTAQEAYLRIKGLCEETPDLDRRVNRYWQANGEQGIELTKRAGGARLRFVARSGKSGRGFSGDKNVLDEAQELTALQRAAMMPTLSARPNPQEWFFGTPPNDPGAWAYELRADGEDGADRLAHFDWGADVDLSDPAAVAAAVADVDLRYATNPSLGIRITPEFVADEAKPSGLGPISFCMERLGAWKPRPSKGPAVLDVDAWEQLVDTESKRAGDVAFAVDITPSRDFACIVVYGLREDGLGHVEIADMRPGTDWVVDRLVVLNERWDPVAIGLDTKGPAGSLLEPLKKVGIVPPEDPEKPKRGNLAIPTAQDVAAACGQFADAVKQGTLRHIGQEQFTEAIRGVKTRPLGDAWAWGRRVSSCNISPLTGGTTARWAFETRAHLVVDDYDVADSFG</sequence>
<gene>
    <name evidence="1" type="ORF">Aph01nite_73950</name>
</gene>
<dbReference type="Proteomes" id="UP000640052">
    <property type="component" value="Unassembled WGS sequence"/>
</dbReference>
<name>A0A919QKE9_9ACTN</name>
<dbReference type="InterPro" id="IPR027417">
    <property type="entry name" value="P-loop_NTPase"/>
</dbReference>
<dbReference type="RefSeq" id="WP_204045702.1">
    <property type="nucleotide sequence ID" value="NZ_BOOA01000108.1"/>
</dbReference>
<protein>
    <recommendedName>
        <fullName evidence="3">Terminase</fullName>
    </recommendedName>
</protein>
<reference evidence="1" key="1">
    <citation type="submission" date="2021-01" db="EMBL/GenBank/DDBJ databases">
        <title>Whole genome shotgun sequence of Acrocarpospora phusangensis NBRC 108782.</title>
        <authorList>
            <person name="Komaki H."/>
            <person name="Tamura T."/>
        </authorList>
    </citation>
    <scope>NUCLEOTIDE SEQUENCE</scope>
    <source>
        <strain evidence="1">NBRC 108782</strain>
    </source>
</reference>
<evidence type="ECO:0008006" key="3">
    <source>
        <dbReference type="Google" id="ProtNLM"/>
    </source>
</evidence>
<evidence type="ECO:0000313" key="2">
    <source>
        <dbReference type="Proteomes" id="UP000640052"/>
    </source>
</evidence>
<dbReference type="Gene3D" id="3.40.50.300">
    <property type="entry name" value="P-loop containing nucleotide triphosphate hydrolases"/>
    <property type="match status" value="1"/>
</dbReference>
<keyword evidence="2" id="KW-1185">Reference proteome</keyword>
<proteinExistence type="predicted"/>
<dbReference type="AlphaFoldDB" id="A0A919QKE9"/>
<evidence type="ECO:0000313" key="1">
    <source>
        <dbReference type="EMBL" id="GIH29085.1"/>
    </source>
</evidence>
<comment type="caution">
    <text evidence="1">The sequence shown here is derived from an EMBL/GenBank/DDBJ whole genome shotgun (WGS) entry which is preliminary data.</text>
</comment>
<accession>A0A919QKE9</accession>